<dbReference type="PANTHER" id="PTHR35010:SF3">
    <property type="entry name" value="BLL4873 PROTEIN"/>
    <property type="match status" value="1"/>
</dbReference>
<feature type="region of interest" description="Disordered" evidence="1">
    <location>
        <begin position="294"/>
        <end position="313"/>
    </location>
</feature>
<dbReference type="PhylomeDB" id="Q9ACS4"/>
<dbReference type="AlphaFoldDB" id="Q9ACS4"/>
<dbReference type="RefSeq" id="WP_011039530.1">
    <property type="nucleotide sequence ID" value="NC_003903.1"/>
</dbReference>
<gene>
    <name evidence="3" type="primary">mmyB</name>
    <name evidence="3" type="ordered locus">SCP1.230</name>
</gene>
<protein>
    <submittedName>
        <fullName evidence="3">DNA-binding protein, MmyB</fullName>
    </submittedName>
</protein>
<dbReference type="Gene3D" id="3.30.450.180">
    <property type="match status" value="1"/>
</dbReference>
<dbReference type="STRING" id="100226.gene:17765738"/>
<organism evidence="3 4">
    <name type="scientific">Streptomyces coelicolor (strain ATCC BAA-471 / A3(2) / M145)</name>
    <dbReference type="NCBI Taxonomy" id="100226"/>
    <lineage>
        <taxon>Bacteria</taxon>
        <taxon>Bacillati</taxon>
        <taxon>Actinomycetota</taxon>
        <taxon>Actinomycetes</taxon>
        <taxon>Kitasatosporales</taxon>
        <taxon>Streptomycetaceae</taxon>
        <taxon>Streptomyces</taxon>
        <taxon>Streptomyces albidoflavus group</taxon>
    </lineage>
</organism>
<dbReference type="GO" id="GO:0003677">
    <property type="term" value="F:DNA binding"/>
    <property type="evidence" value="ECO:0007669"/>
    <property type="project" value="UniProtKB-KW"/>
</dbReference>
<accession>Q9ACS4</accession>
<dbReference type="CDD" id="cd00093">
    <property type="entry name" value="HTH_XRE"/>
    <property type="match status" value="1"/>
</dbReference>
<dbReference type="SMART" id="SM00530">
    <property type="entry name" value="HTH_XRE"/>
    <property type="match status" value="1"/>
</dbReference>
<proteinExistence type="predicted"/>
<reference evidence="3 4" key="4">
    <citation type="journal article" date="2009" name="Mol. Microbiol.">
        <title>Extracellular signalling, translational control, two repressors and an activator all contribute to the regulation of methylenomycin production in Streptomyces coelicolor.</title>
        <authorList>
            <person name="O'Rourke S."/>
            <person name="Wietzorrek A."/>
            <person name="Fowler K."/>
            <person name="Corre C."/>
            <person name="Challis G.L."/>
            <person name="Chater K.F."/>
        </authorList>
    </citation>
    <scope>NUCLEOTIDE SEQUENCE [LARGE SCALE GENOMIC DNA]</scope>
    <source>
        <strain evidence="4">ATCC BAA-471 / A3(2) / M145</strain>
    </source>
</reference>
<sequence length="313" mass="34881">MASVDGVAKDSTVCSPKRQREALRHFLRSRRARLSPDDVGLLATGRRHTPGLRREEVAVIAGVSASWYTWLEQGRDIKVSDGVLNAISQALRLDDTERAHLYRLAGVNPPQSVPATAGQTETSRLQLIVDGWLPAPAFVVDRYWNTLAANQAARSALGVGAGDQNYLAAFFTEPTARARYLDWDKLATRLVGQFRVQAARFPEDPRFDRIARQLCATDHAFADLWARHETCDTAMTSVRVRPPGEESMRFEHLILALLENADLRLMLYMPRGAHISAEAGLRLVPADPLTRNSLLQLPGRPMTSRPVERHIHP</sequence>
<dbReference type="InterPro" id="IPR001387">
    <property type="entry name" value="Cro/C1-type_HTH"/>
</dbReference>
<keyword evidence="4" id="KW-1185">Reference proteome</keyword>
<evidence type="ECO:0000256" key="1">
    <source>
        <dbReference type="SAM" id="MobiDB-lite"/>
    </source>
</evidence>
<evidence type="ECO:0000313" key="3">
    <source>
        <dbReference type="EMBL" id="CAC36754.1"/>
    </source>
</evidence>
<name>Q9ACS4_STRCO</name>
<dbReference type="Proteomes" id="UP000001973">
    <property type="component" value="Plasmid SCP1"/>
</dbReference>
<evidence type="ECO:0000259" key="2">
    <source>
        <dbReference type="SMART" id="SM00530"/>
    </source>
</evidence>
<dbReference type="InterPro" id="IPR010982">
    <property type="entry name" value="Lambda_DNA-bd_dom_sf"/>
</dbReference>
<dbReference type="EMBL" id="AL589148">
    <property type="protein sequence ID" value="CAC36754.1"/>
    <property type="molecule type" value="Genomic_DNA"/>
</dbReference>
<dbReference type="PATRIC" id="fig|100226.15.peg.8175"/>
<reference evidence="3 4" key="1">
    <citation type="journal article" date="1998" name="J. Bacteriol.">
        <title>Cloning and physical mapping of the EcoRI fragments of the giant linear plasmid SCP1.</title>
        <authorList>
            <person name="Redenbach M."/>
            <person name="Ikeda K."/>
            <person name="Yamasaki M."/>
            <person name="Kinashi H."/>
        </authorList>
    </citation>
    <scope>NUCLEOTIDE SEQUENCE [LARGE SCALE GENOMIC DNA]</scope>
    <source>
        <strain evidence="4">ATCC BAA-471 / A3(2) / M145</strain>
    </source>
</reference>
<dbReference type="Gene3D" id="1.10.260.40">
    <property type="entry name" value="lambda repressor-like DNA-binding domains"/>
    <property type="match status" value="1"/>
</dbReference>
<dbReference type="KEGG" id="sco:SCP1.230"/>
<dbReference type="PANTHER" id="PTHR35010">
    <property type="entry name" value="BLL4672 PROTEIN-RELATED"/>
    <property type="match status" value="1"/>
</dbReference>
<dbReference type="Pfam" id="PF13560">
    <property type="entry name" value="HTH_31"/>
    <property type="match status" value="1"/>
</dbReference>
<dbReference type="InterPro" id="IPR041413">
    <property type="entry name" value="MLTR_LBD"/>
</dbReference>
<feature type="domain" description="HTH cro/C1-type" evidence="2">
    <location>
        <begin position="26"/>
        <end position="98"/>
    </location>
</feature>
<dbReference type="HOGENOM" id="CLU_057862_2_0_11"/>
<keyword evidence="3" id="KW-0238">DNA-binding</keyword>
<reference evidence="3 4" key="3">
    <citation type="journal article" date="2008" name="Proc. Natl. Acad. Sci. U.S.A.">
        <title>2-Alkyl-4-hydroxymethylfuran-3-carboxylic acids, antibiotic production inducers discovered by Streptomyces coelicolor genome mining.</title>
        <authorList>
            <person name="Corre C."/>
            <person name="Song L."/>
            <person name="O'Rourke S."/>
            <person name="Chater K.F."/>
            <person name="Challis G.L."/>
        </authorList>
    </citation>
    <scope>NUCLEOTIDE SEQUENCE [LARGE SCALE GENOMIC DNA]</scope>
    <source>
        <strain evidence="4">ATCC BAA-471 / A3(2) / M145</strain>
    </source>
</reference>
<geneLocation type="plasmid" evidence="4">
    <name>SCP1</name>
</geneLocation>
<dbReference type="Pfam" id="PF17765">
    <property type="entry name" value="MLTR_LBD"/>
    <property type="match status" value="1"/>
</dbReference>
<evidence type="ECO:0000313" key="4">
    <source>
        <dbReference type="Proteomes" id="UP000001973"/>
    </source>
</evidence>
<dbReference type="OrthoDB" id="3542608at2"/>
<reference evidence="4" key="2">
    <citation type="journal article" date="2002" name="Nature">
        <title>Complete genome sequence of the model actinomycete Streptomyces coelicolor A3(2).</title>
        <authorList>
            <person name="Bentley S.D."/>
            <person name="Chater K.F."/>
            <person name="Cerdeno-Tarraga A.M."/>
            <person name="Challis G.L."/>
            <person name="Thomson N.R."/>
            <person name="James K.D."/>
            <person name="Harris D.E."/>
            <person name="Quail M.A."/>
            <person name="Kieser H."/>
            <person name="Harper D."/>
            <person name="Bateman A."/>
            <person name="Brown S."/>
            <person name="Chandra G."/>
            <person name="Chen C.W."/>
            <person name="Collins M."/>
            <person name="Cronin A."/>
            <person name="Fraser A."/>
            <person name="Goble A."/>
            <person name="Hidalgo J."/>
            <person name="Hornsby T."/>
            <person name="Howarth S."/>
            <person name="Huang C.H."/>
            <person name="Kieser T."/>
            <person name="Larke L."/>
            <person name="Murphy L."/>
            <person name="Oliver K."/>
            <person name="O'Neil S."/>
            <person name="Rabbinowitsch E."/>
            <person name="Rajandream M.A."/>
            <person name="Rutherford K."/>
            <person name="Rutter S."/>
            <person name="Seeger K."/>
            <person name="Saunders D."/>
            <person name="Sharp S."/>
            <person name="Squares R."/>
            <person name="Squares S."/>
            <person name="Taylor K."/>
            <person name="Warren T."/>
            <person name="Wietzorrek A."/>
            <person name="Woodward J."/>
            <person name="Barrell B.G."/>
            <person name="Parkhill J."/>
            <person name="Hopwood D.A."/>
        </authorList>
    </citation>
    <scope>NUCLEOTIDE SEQUENCE [LARGE SCALE GENOMIC DNA]</scope>
    <source>
        <strain evidence="4">ATCC BAA-471 / A3(2) / M145</strain>
    </source>
</reference>
<dbReference type="InParanoid" id="Q9ACS4"/>
<dbReference type="SUPFAM" id="SSF47413">
    <property type="entry name" value="lambda repressor-like DNA-binding domains"/>
    <property type="match status" value="1"/>
</dbReference>